<feature type="domain" description="Resolvase/invertase-type recombinase catalytic" evidence="1">
    <location>
        <begin position="5"/>
        <end position="96"/>
    </location>
</feature>
<proteinExistence type="predicted"/>
<name>A0ABV6XPH3_9ACTN</name>
<dbReference type="Pfam" id="PF00239">
    <property type="entry name" value="Resolvase"/>
    <property type="match status" value="1"/>
</dbReference>
<protein>
    <submittedName>
        <fullName evidence="2">Recombinase family protein</fullName>
    </submittedName>
</protein>
<comment type="caution">
    <text evidence="2">The sequence shown here is derived from an EMBL/GenBank/DDBJ whole genome shotgun (WGS) entry which is preliminary data.</text>
</comment>
<evidence type="ECO:0000313" key="3">
    <source>
        <dbReference type="Proteomes" id="UP001592581"/>
    </source>
</evidence>
<gene>
    <name evidence="2" type="ORF">ABUW04_17990</name>
</gene>
<dbReference type="RefSeq" id="WP_380565707.1">
    <property type="nucleotide sequence ID" value="NZ_JBEUKS010000006.1"/>
</dbReference>
<evidence type="ECO:0000259" key="1">
    <source>
        <dbReference type="Pfam" id="PF00239"/>
    </source>
</evidence>
<reference evidence="2 3" key="1">
    <citation type="submission" date="2024-06" db="EMBL/GenBank/DDBJ databases">
        <authorList>
            <person name="Lee S.D."/>
        </authorList>
    </citation>
    <scope>NUCLEOTIDE SEQUENCE [LARGE SCALE GENOMIC DNA]</scope>
    <source>
        <strain evidence="2 3">N1-10</strain>
    </source>
</reference>
<sequence length="105" mass="11652">MKPLIYGYMRVTDDMDDQEVLQTEQALTTFATVEGYCLATIFYEYDSGSQAAFAQLIHELRRSEAHHVVVPSLEQLADSQIVQALMVDQVELDAGAAVHETAKAC</sequence>
<organism evidence="2 3">
    <name type="scientific">Streptacidiphilus jeojiensis</name>
    <dbReference type="NCBI Taxonomy" id="3229225"/>
    <lineage>
        <taxon>Bacteria</taxon>
        <taxon>Bacillati</taxon>
        <taxon>Actinomycetota</taxon>
        <taxon>Actinomycetes</taxon>
        <taxon>Kitasatosporales</taxon>
        <taxon>Streptomycetaceae</taxon>
        <taxon>Streptacidiphilus</taxon>
    </lineage>
</organism>
<accession>A0ABV6XPH3</accession>
<evidence type="ECO:0000313" key="2">
    <source>
        <dbReference type="EMBL" id="MFC1440148.1"/>
    </source>
</evidence>
<keyword evidence="3" id="KW-1185">Reference proteome</keyword>
<dbReference type="InterPro" id="IPR006119">
    <property type="entry name" value="Resolv_N"/>
</dbReference>
<dbReference type="EMBL" id="JBEUKS010000006">
    <property type="protein sequence ID" value="MFC1440148.1"/>
    <property type="molecule type" value="Genomic_DNA"/>
</dbReference>
<dbReference type="Proteomes" id="UP001592581">
    <property type="component" value="Unassembled WGS sequence"/>
</dbReference>